<organism evidence="9 10">
    <name type="scientific">Natrialba hulunbeirensis JCM 10989</name>
    <dbReference type="NCBI Taxonomy" id="1227493"/>
    <lineage>
        <taxon>Archaea</taxon>
        <taxon>Methanobacteriati</taxon>
        <taxon>Methanobacteriota</taxon>
        <taxon>Stenosarchaea group</taxon>
        <taxon>Halobacteria</taxon>
        <taxon>Halobacteriales</taxon>
        <taxon>Natrialbaceae</taxon>
        <taxon>Natrialba</taxon>
    </lineage>
</organism>
<evidence type="ECO:0000259" key="8">
    <source>
        <dbReference type="Pfam" id="PF03465"/>
    </source>
</evidence>
<evidence type="ECO:0000256" key="4">
    <source>
        <dbReference type="ARBA" id="ARBA00022917"/>
    </source>
</evidence>
<dbReference type="InterPro" id="IPR005142">
    <property type="entry name" value="eRF1_3"/>
</dbReference>
<keyword evidence="4" id="KW-0648">Protein biosynthesis</keyword>
<name>M0A4H7_9EURY</name>
<dbReference type="Pfam" id="PF03463">
    <property type="entry name" value="eRF1_1"/>
    <property type="match status" value="1"/>
</dbReference>
<evidence type="ECO:0000256" key="3">
    <source>
        <dbReference type="ARBA" id="ARBA00022490"/>
    </source>
</evidence>
<accession>M0A4H7</accession>
<dbReference type="InterPro" id="IPR004403">
    <property type="entry name" value="Peptide_chain-rel_eRF1/aRF1"/>
</dbReference>
<feature type="domain" description="eRF1" evidence="8">
    <location>
        <begin position="272"/>
        <end position="361"/>
    </location>
</feature>
<keyword evidence="3" id="KW-0963">Cytoplasm</keyword>
<dbReference type="InterPro" id="IPR005140">
    <property type="entry name" value="eRF1_Pelota-like_N"/>
</dbReference>
<dbReference type="OrthoDB" id="1011at2157"/>
<dbReference type="AlphaFoldDB" id="M0A4H7"/>
<comment type="caution">
    <text evidence="9">The sequence shown here is derived from an EMBL/GenBank/DDBJ whole genome shotgun (WGS) entry which is preliminary data.</text>
</comment>
<evidence type="ECO:0000256" key="1">
    <source>
        <dbReference type="ARBA" id="ARBA00004496"/>
    </source>
</evidence>
<dbReference type="InterPro" id="IPR029064">
    <property type="entry name" value="Ribosomal_eL30-like_sf"/>
</dbReference>
<dbReference type="Gene3D" id="3.30.1330.30">
    <property type="match status" value="1"/>
</dbReference>
<feature type="domain" description="eRF1" evidence="7">
    <location>
        <begin position="136"/>
        <end position="265"/>
    </location>
</feature>
<evidence type="ECO:0000313" key="9">
    <source>
        <dbReference type="EMBL" id="ELY93459.1"/>
    </source>
</evidence>
<dbReference type="InterPro" id="IPR005141">
    <property type="entry name" value="eRF1_2"/>
</dbReference>
<feature type="region of interest" description="Disordered" evidence="5">
    <location>
        <begin position="163"/>
        <end position="185"/>
    </location>
</feature>
<dbReference type="PATRIC" id="fig|1227493.4.peg.1138"/>
<dbReference type="SUPFAM" id="SSF55481">
    <property type="entry name" value="N-terminal domain of eukaryotic peptide chain release factor subunit 1, ERF1"/>
    <property type="match status" value="1"/>
</dbReference>
<dbReference type="RefSeq" id="WP_006652406.1">
    <property type="nucleotide sequence ID" value="NZ_AOIM01000014.1"/>
</dbReference>
<evidence type="ECO:0000259" key="6">
    <source>
        <dbReference type="Pfam" id="PF03463"/>
    </source>
</evidence>
<dbReference type="Proteomes" id="UP000011519">
    <property type="component" value="Unassembled WGS sequence"/>
</dbReference>
<dbReference type="Pfam" id="PF03465">
    <property type="entry name" value="eRF1_3"/>
    <property type="match status" value="1"/>
</dbReference>
<dbReference type="PANTHER" id="PTHR10113">
    <property type="entry name" value="PEPTIDE CHAIN RELEASE FACTOR SUBUNIT 1"/>
    <property type="match status" value="1"/>
</dbReference>
<keyword evidence="10" id="KW-1185">Reference proteome</keyword>
<dbReference type="GO" id="GO:0003747">
    <property type="term" value="F:translation release factor activity"/>
    <property type="evidence" value="ECO:0007669"/>
    <property type="project" value="InterPro"/>
</dbReference>
<sequence length="362" mass="39912">MPVDTHAEYDRRAQLDRLKNASADEDVLVSIVVPPGESIGAARKPVETDYAEATKRDEQTLDAPLIDALEAARQELADYDEVPENGLAIYTGVVDGDLLTVVFDDLPLALDELLYEHHNEFNLEPLTAITEDESTYGLLVVERGGAAFGRYEGETVDVIDSFDSDVPGKSSAGGQSAERFERDRERQKREFFDEVADRATRTFLDDDAVDGILLGGTTGTVERFREEADLDHRFDDHVIGEFSVEYASEQGLRQLAETGQQTIEDQDHENAREILSEFFDRVQNDGETIAYGMDEVDDALEYDAVETVLISTALEGTAIQSVGDRAVEQGGETVIVPDNFADGSRFVDAFDGVGALLRFPIE</sequence>
<feature type="domain" description="eRF1/Pelota-like N-terminal" evidence="6">
    <location>
        <begin position="14"/>
        <end position="128"/>
    </location>
</feature>
<dbReference type="Gene3D" id="3.30.960.10">
    <property type="entry name" value="eRF1 domain 1"/>
    <property type="match status" value="1"/>
</dbReference>
<comment type="similarity">
    <text evidence="2">Belongs to the eukaryotic release factor 1 family.</text>
</comment>
<comment type="subcellular location">
    <subcellularLocation>
        <location evidence="1">Cytoplasm</location>
    </subcellularLocation>
</comment>
<evidence type="ECO:0000256" key="2">
    <source>
        <dbReference type="ARBA" id="ARBA00005326"/>
    </source>
</evidence>
<reference evidence="9 10" key="1">
    <citation type="journal article" date="2014" name="PLoS Genet.">
        <title>Phylogenetically driven sequencing of extremely halophilic archaea reveals strategies for static and dynamic osmo-response.</title>
        <authorList>
            <person name="Becker E.A."/>
            <person name="Seitzer P.M."/>
            <person name="Tritt A."/>
            <person name="Larsen D."/>
            <person name="Krusor M."/>
            <person name="Yao A.I."/>
            <person name="Wu D."/>
            <person name="Madern D."/>
            <person name="Eisen J.A."/>
            <person name="Darling A.E."/>
            <person name="Facciotti M.T."/>
        </authorList>
    </citation>
    <scope>NUCLEOTIDE SEQUENCE [LARGE SCALE GENOMIC DNA]</scope>
    <source>
        <strain evidence="9 10">JCM 10989</strain>
    </source>
</reference>
<protein>
    <submittedName>
        <fullName evidence="9">Peptide chain release factor 1</fullName>
    </submittedName>
</protein>
<dbReference type="InterPro" id="IPR042226">
    <property type="entry name" value="eFR1_2_sf"/>
</dbReference>
<evidence type="ECO:0000259" key="7">
    <source>
        <dbReference type="Pfam" id="PF03464"/>
    </source>
</evidence>
<dbReference type="Pfam" id="PF03464">
    <property type="entry name" value="eRF1_2"/>
    <property type="match status" value="1"/>
</dbReference>
<dbReference type="SUPFAM" id="SSF55315">
    <property type="entry name" value="L30e-like"/>
    <property type="match status" value="1"/>
</dbReference>
<dbReference type="Gene3D" id="3.30.420.60">
    <property type="entry name" value="eRF1 domain 2"/>
    <property type="match status" value="1"/>
</dbReference>
<evidence type="ECO:0000256" key="5">
    <source>
        <dbReference type="SAM" id="MobiDB-lite"/>
    </source>
</evidence>
<proteinExistence type="inferred from homology"/>
<dbReference type="STRING" id="1227493.C483_05828"/>
<dbReference type="SUPFAM" id="SSF53137">
    <property type="entry name" value="Translational machinery components"/>
    <property type="match status" value="1"/>
</dbReference>
<dbReference type="EMBL" id="AOIM01000014">
    <property type="protein sequence ID" value="ELY93459.1"/>
    <property type="molecule type" value="Genomic_DNA"/>
</dbReference>
<evidence type="ECO:0000313" key="10">
    <source>
        <dbReference type="Proteomes" id="UP000011519"/>
    </source>
</evidence>
<gene>
    <name evidence="9" type="ORF">C483_05828</name>
</gene>
<dbReference type="InterPro" id="IPR024049">
    <property type="entry name" value="eRF1_1_sf"/>
</dbReference>